<accession>A0A8J0SVV0</accession>
<dbReference type="Xenbase" id="XB-GENE-5812115">
    <property type="gene designation" value="ccdc160"/>
</dbReference>
<dbReference type="Proteomes" id="UP000008143">
    <property type="component" value="Chromosome 8"/>
</dbReference>
<protein>
    <submittedName>
        <fullName evidence="3">Coiled-coil domain-containing protein 160 homolog isoform X1</fullName>
    </submittedName>
</protein>
<gene>
    <name evidence="3 4" type="primary">ccdc160</name>
</gene>
<evidence type="ECO:0000256" key="1">
    <source>
        <dbReference type="SAM" id="Coils"/>
    </source>
</evidence>
<reference evidence="3" key="1">
    <citation type="submission" date="2025-08" db="UniProtKB">
        <authorList>
            <consortium name="RefSeq"/>
        </authorList>
    </citation>
    <scope>IDENTIFICATION</scope>
    <source>
        <strain evidence="3">Nigerian</strain>
        <tissue evidence="3">Liver and blood</tissue>
    </source>
</reference>
<evidence type="ECO:0000313" key="2">
    <source>
        <dbReference type="Proteomes" id="UP000008143"/>
    </source>
</evidence>
<dbReference type="RefSeq" id="XP_017951619.1">
    <property type="nucleotide sequence ID" value="XM_018096130.2"/>
</dbReference>
<keyword evidence="2" id="KW-1185">Reference proteome</keyword>
<dbReference type="OMA" id="STWTTKE"/>
<dbReference type="CTD" id="347475"/>
<dbReference type="AGR" id="Xenbase:XB-GENE-5812115"/>
<dbReference type="PANTHER" id="PTHR48251:SF1">
    <property type="entry name" value="COILED-COIL DOMAIN-CONTAINING PROTEIN 160"/>
    <property type="match status" value="1"/>
</dbReference>
<feature type="coiled-coil region" evidence="1">
    <location>
        <begin position="140"/>
        <end position="291"/>
    </location>
</feature>
<keyword evidence="1" id="KW-0175">Coiled coil</keyword>
<dbReference type="OrthoDB" id="5985715at2759"/>
<sequence length="324" mass="37843">MSCSKFTEIISIMENNKHWIEKLFPPHFTVQDFFSQSFEPEQLISEKISKEKVKNVEKMYHNAAERCLEAGKWKRKEELSNIFSYDPNIPDDQKEKEPPVGNLHDNVTCPIAAHVDDQCIWRENELKVLRHEMQQRYSEGAKFKNQLDACKLELSELKAKHKNTEQELGKAKEALTLSKTHIRNKGILVKQLQKDKLQKDSEIQSLKKDLHEKSVMINSLNKNLCIAGEEIQELKLKSKDLEQELITVKQQQGVKEGTLIENLKRNYILEKNKLLREIENLKEEERKREKTHSLNLAALDLLRKHFSSQSINTSTEVIQLKIVH</sequence>
<proteinExistence type="predicted"/>
<evidence type="ECO:0000313" key="3">
    <source>
        <dbReference type="RefSeq" id="XP_017951619.1"/>
    </source>
</evidence>
<organism evidence="2 3">
    <name type="scientific">Xenopus tropicalis</name>
    <name type="common">Western clawed frog</name>
    <name type="synonym">Silurana tropicalis</name>
    <dbReference type="NCBI Taxonomy" id="8364"/>
    <lineage>
        <taxon>Eukaryota</taxon>
        <taxon>Metazoa</taxon>
        <taxon>Chordata</taxon>
        <taxon>Craniata</taxon>
        <taxon>Vertebrata</taxon>
        <taxon>Euteleostomi</taxon>
        <taxon>Amphibia</taxon>
        <taxon>Batrachia</taxon>
        <taxon>Anura</taxon>
        <taxon>Pipoidea</taxon>
        <taxon>Pipidae</taxon>
        <taxon>Xenopodinae</taxon>
        <taxon>Xenopus</taxon>
        <taxon>Silurana</taxon>
    </lineage>
</organism>
<dbReference type="AlphaFoldDB" id="A0A8J0SVV0"/>
<evidence type="ECO:0000313" key="4">
    <source>
        <dbReference type="Xenbase" id="XB-GENE-5812115"/>
    </source>
</evidence>
<dbReference type="PANTHER" id="PTHR48251">
    <property type="entry name" value="COILED-COIL DOMAIN-CONTAINING PROTEIN 160"/>
    <property type="match status" value="1"/>
</dbReference>
<dbReference type="GeneID" id="100127779"/>
<name>A0A8J0SVV0_XENTR</name>